<dbReference type="RefSeq" id="WP_184192398.1">
    <property type="nucleotide sequence ID" value="NZ_JACHGW010000001.1"/>
</dbReference>
<dbReference type="EMBL" id="JACHGW010000001">
    <property type="protein sequence ID" value="MBB6048765.1"/>
    <property type="molecule type" value="Genomic_DNA"/>
</dbReference>
<name>A0A7W9W5C1_ARMRO</name>
<organism evidence="1 2">
    <name type="scientific">Armatimonas rosea</name>
    <dbReference type="NCBI Taxonomy" id="685828"/>
    <lineage>
        <taxon>Bacteria</taxon>
        <taxon>Bacillati</taxon>
        <taxon>Armatimonadota</taxon>
        <taxon>Armatimonadia</taxon>
        <taxon>Armatimonadales</taxon>
        <taxon>Armatimonadaceae</taxon>
        <taxon>Armatimonas</taxon>
    </lineage>
</organism>
<dbReference type="Proteomes" id="UP000520814">
    <property type="component" value="Unassembled WGS sequence"/>
</dbReference>
<evidence type="ECO:0000313" key="2">
    <source>
        <dbReference type="Proteomes" id="UP000520814"/>
    </source>
</evidence>
<evidence type="ECO:0000313" key="1">
    <source>
        <dbReference type="EMBL" id="MBB6048765.1"/>
    </source>
</evidence>
<reference evidence="1 2" key="1">
    <citation type="submission" date="2020-08" db="EMBL/GenBank/DDBJ databases">
        <title>Genomic Encyclopedia of Type Strains, Phase IV (KMG-IV): sequencing the most valuable type-strain genomes for metagenomic binning, comparative biology and taxonomic classification.</title>
        <authorList>
            <person name="Goeker M."/>
        </authorList>
    </citation>
    <scope>NUCLEOTIDE SEQUENCE [LARGE SCALE GENOMIC DNA]</scope>
    <source>
        <strain evidence="1 2">DSM 23562</strain>
    </source>
</reference>
<comment type="caution">
    <text evidence="1">The sequence shown here is derived from an EMBL/GenBank/DDBJ whole genome shotgun (WGS) entry which is preliminary data.</text>
</comment>
<accession>A0A7W9W5C1</accession>
<sequence length="131" mass="14559">MKKLGYVIRVTKQTQAKEGLNYTLEARRVSPEAVLVSMEIPREGKLKDMSHVTMDIRPNLPPTNGPVSYSPLVSAPLLVTVGKNGAWSVSFQLASELAERCSVDLLIPKGPRGYFYYAVELKEYITDVSSR</sequence>
<dbReference type="AlphaFoldDB" id="A0A7W9W5C1"/>
<gene>
    <name evidence="1" type="ORF">HNQ39_000527</name>
</gene>
<proteinExistence type="predicted"/>
<keyword evidence="2" id="KW-1185">Reference proteome</keyword>
<protein>
    <submittedName>
        <fullName evidence="1">Uncharacterized protein</fullName>
    </submittedName>
</protein>